<accession>R0MNP8</accession>
<dbReference type="HOGENOM" id="CLU_2758434_0_0_1"/>
<evidence type="ECO:0000313" key="3">
    <source>
        <dbReference type="EMBL" id="EOB14483.1"/>
    </source>
</evidence>
<dbReference type="GO" id="GO:0005524">
    <property type="term" value="F:ATP binding"/>
    <property type="evidence" value="ECO:0007669"/>
    <property type="project" value="UniProtKB-KW"/>
</dbReference>
<gene>
    <name evidence="3" type="ORF">NBO_27g0040</name>
</gene>
<evidence type="ECO:0000313" key="4">
    <source>
        <dbReference type="Proteomes" id="UP000016927"/>
    </source>
</evidence>
<dbReference type="EMBL" id="KB908935">
    <property type="protein sequence ID" value="EOB14483.1"/>
    <property type="molecule type" value="Genomic_DNA"/>
</dbReference>
<dbReference type="Gene3D" id="3.40.50.300">
    <property type="entry name" value="P-loop containing nucleotide triphosphate hydrolases"/>
    <property type="match status" value="1"/>
</dbReference>
<evidence type="ECO:0000256" key="2">
    <source>
        <dbReference type="ARBA" id="ARBA00022840"/>
    </source>
</evidence>
<reference evidence="3 4" key="1">
    <citation type="journal article" date="2013" name="BMC Genomics">
        <title>Comparative genomics of parasitic silkworm microsporidia reveal an association between genome expansion and host adaptation.</title>
        <authorList>
            <person name="Pan G."/>
            <person name="Xu J."/>
            <person name="Li T."/>
            <person name="Xia Q."/>
            <person name="Liu S.L."/>
            <person name="Zhang G."/>
            <person name="Li S."/>
            <person name="Li C."/>
            <person name="Liu H."/>
            <person name="Yang L."/>
            <person name="Liu T."/>
            <person name="Zhang X."/>
            <person name="Wu Z."/>
            <person name="Fan W."/>
            <person name="Dang X."/>
            <person name="Xiang H."/>
            <person name="Tao M."/>
            <person name="Li Y."/>
            <person name="Hu J."/>
            <person name="Li Z."/>
            <person name="Lin L."/>
            <person name="Luo J."/>
            <person name="Geng L."/>
            <person name="Wang L."/>
            <person name="Long M."/>
            <person name="Wan Y."/>
            <person name="He N."/>
            <person name="Zhang Z."/>
            <person name="Lu C."/>
            <person name="Keeling P.J."/>
            <person name="Wang J."/>
            <person name="Xiang Z."/>
            <person name="Zhou Z."/>
        </authorList>
    </citation>
    <scope>NUCLEOTIDE SEQUENCE [LARGE SCALE GENOMIC DNA]</scope>
    <source>
        <strain evidence="4">CQ1 / CVCC 102059</strain>
    </source>
</reference>
<protein>
    <submittedName>
        <fullName evidence="3">ATPases involved in chromosome partitioning</fullName>
    </submittedName>
</protein>
<dbReference type="Proteomes" id="UP000016927">
    <property type="component" value="Unassembled WGS sequence"/>
</dbReference>
<keyword evidence="1" id="KW-0547">Nucleotide-binding</keyword>
<name>R0MNP8_NOSB1</name>
<dbReference type="VEuPathDB" id="MicrosporidiaDB:NBO_27g0040"/>
<evidence type="ECO:0000256" key="1">
    <source>
        <dbReference type="ARBA" id="ARBA00022741"/>
    </source>
</evidence>
<sequence length="70" mass="8013">MKGFKCSKCKTTNKIFNDCNVKEKCSELGIRYLGYINMDTAYGKLSDQGLPFECEVLDKIVQKLLDKIKN</sequence>
<dbReference type="Pfam" id="PF10609">
    <property type="entry name" value="ParA"/>
    <property type="match status" value="1"/>
</dbReference>
<keyword evidence="4" id="KW-1185">Reference proteome</keyword>
<dbReference type="InterPro" id="IPR027417">
    <property type="entry name" value="P-loop_NTPase"/>
</dbReference>
<dbReference type="InterPro" id="IPR033756">
    <property type="entry name" value="YlxH/NBP35"/>
</dbReference>
<keyword evidence="2" id="KW-0067">ATP-binding</keyword>
<organism evidence="3 4">
    <name type="scientific">Nosema bombycis (strain CQ1 / CVCC 102059)</name>
    <name type="common">Microsporidian parasite</name>
    <name type="synonym">Pebrine of silkworm</name>
    <dbReference type="NCBI Taxonomy" id="578461"/>
    <lineage>
        <taxon>Eukaryota</taxon>
        <taxon>Fungi</taxon>
        <taxon>Fungi incertae sedis</taxon>
        <taxon>Microsporidia</taxon>
        <taxon>Nosematidae</taxon>
        <taxon>Nosema</taxon>
    </lineage>
</organism>
<dbReference type="AlphaFoldDB" id="R0MNP8"/>
<proteinExistence type="predicted"/>